<dbReference type="Gene3D" id="3.30.70.1520">
    <property type="entry name" value="Heterotetrameric sarcosine oxidase"/>
    <property type="match status" value="1"/>
</dbReference>
<organism evidence="1 2">
    <name type="scientific">Thioclava arctica</name>
    <dbReference type="NCBI Taxonomy" id="3238301"/>
    <lineage>
        <taxon>Bacteria</taxon>
        <taxon>Pseudomonadati</taxon>
        <taxon>Pseudomonadota</taxon>
        <taxon>Alphaproteobacteria</taxon>
        <taxon>Rhodobacterales</taxon>
        <taxon>Paracoccaceae</taxon>
        <taxon>Thioclava</taxon>
    </lineage>
</organism>
<comment type="caution">
    <text evidence="1">The sequence shown here is derived from an EMBL/GenBank/DDBJ whole genome shotgun (WGS) entry which is preliminary data.</text>
</comment>
<dbReference type="RefSeq" id="WP_368392228.1">
    <property type="nucleotide sequence ID" value="NZ_JBFRYC010000007.1"/>
</dbReference>
<dbReference type="Gene3D" id="3.30.1360.120">
    <property type="entry name" value="Probable tRNA modification gtpase trme, domain 1"/>
    <property type="match status" value="1"/>
</dbReference>
<protein>
    <submittedName>
        <fullName evidence="1">Sarcosine oxidase subunit gamma</fullName>
    </submittedName>
</protein>
<name>A0ABV3TLM7_9RHOB</name>
<dbReference type="InterPro" id="IPR007375">
    <property type="entry name" value="SoxG"/>
</dbReference>
<dbReference type="Proteomes" id="UP001557465">
    <property type="component" value="Unassembled WGS sequence"/>
</dbReference>
<accession>A0ABV3TLM7</accession>
<dbReference type="SUPFAM" id="SSF103025">
    <property type="entry name" value="Folate-binding domain"/>
    <property type="match status" value="1"/>
</dbReference>
<keyword evidence="2" id="KW-1185">Reference proteome</keyword>
<dbReference type="Pfam" id="PF04268">
    <property type="entry name" value="SoxG"/>
    <property type="match status" value="1"/>
</dbReference>
<sequence length="190" mass="20318">MSDAVSALQGATHEGFVTVAEAGLVGMLSIRCDLTSKTLLKALKAHGFPKPEPRQIVEAESGALAWMSPDELLLICDHAQATQLARTLSEALEKTHALISNVSDARALFRIQGAKSDQVIMKLCPADIAALPTGEMRRTRLAQVPAAFWRSGPNEISLICFRSVASYVMGLLEISARPGSELFETASPSS</sequence>
<evidence type="ECO:0000313" key="1">
    <source>
        <dbReference type="EMBL" id="MEX1662466.1"/>
    </source>
</evidence>
<reference evidence="1 2" key="1">
    <citation type="journal article" date="2011" name="Int. J. Syst. Evol. Microbiol.">
        <title>Zhongshania antarctica gen. nov., sp. nov. and Zhongshania guokunii sp. nov., gammaproteobacteria respectively isolated from coastal attached (fast) ice and surface seawater of the Antarctic.</title>
        <authorList>
            <person name="Li H.J."/>
            <person name="Zhang X.Y."/>
            <person name="Chen C.X."/>
            <person name="Zhang Y.J."/>
            <person name="Gao Z.M."/>
            <person name="Yu Y."/>
            <person name="Chen X.L."/>
            <person name="Chen B."/>
            <person name="Zhang Y.Z."/>
        </authorList>
    </citation>
    <scope>NUCLEOTIDE SEQUENCE [LARGE SCALE GENOMIC DNA]</scope>
    <source>
        <strain evidence="1 2">15-R06ZXC-3</strain>
    </source>
</reference>
<dbReference type="InterPro" id="IPR027266">
    <property type="entry name" value="TrmE/GcvT-like"/>
</dbReference>
<proteinExistence type="predicted"/>
<gene>
    <name evidence="1" type="ORF">AB4874_12525</name>
</gene>
<evidence type="ECO:0000313" key="2">
    <source>
        <dbReference type="Proteomes" id="UP001557465"/>
    </source>
</evidence>
<dbReference type="EMBL" id="JBFRYC010000007">
    <property type="protein sequence ID" value="MEX1662466.1"/>
    <property type="molecule type" value="Genomic_DNA"/>
</dbReference>